<gene>
    <name evidence="1" type="ORF">E1809_03945</name>
</gene>
<dbReference type="OrthoDB" id="9766277at2"/>
<protein>
    <recommendedName>
        <fullName evidence="3">Lytic transglycosylase domain-containing protein</fullName>
    </recommendedName>
</protein>
<accession>A0A4R5L1C4</accession>
<dbReference type="AlphaFoldDB" id="A0A4R5L1C4"/>
<evidence type="ECO:0000313" key="2">
    <source>
        <dbReference type="Proteomes" id="UP000295511"/>
    </source>
</evidence>
<organism evidence="1 2">
    <name type="scientific">Arthrobacter terricola</name>
    <dbReference type="NCBI Taxonomy" id="2547396"/>
    <lineage>
        <taxon>Bacteria</taxon>
        <taxon>Bacillati</taxon>
        <taxon>Actinomycetota</taxon>
        <taxon>Actinomycetes</taxon>
        <taxon>Micrococcales</taxon>
        <taxon>Micrococcaceae</taxon>
        <taxon>Arthrobacter</taxon>
    </lineage>
</organism>
<dbReference type="InterPro" id="IPR023346">
    <property type="entry name" value="Lysozyme-like_dom_sf"/>
</dbReference>
<dbReference type="Proteomes" id="UP000295511">
    <property type="component" value="Unassembled WGS sequence"/>
</dbReference>
<keyword evidence="2" id="KW-1185">Reference proteome</keyword>
<sequence>MTDATNPSSGAYGVAQALPADKYYSAGSDWLTNYRTQIDWGLGYIRDRYGSPCNAWQHEMGFNWY</sequence>
<reference evidence="1 2" key="1">
    <citation type="submission" date="2019-03" db="EMBL/GenBank/DDBJ databases">
        <title>Whole genome sequence of Arthrobacter sp JH1-1.</title>
        <authorList>
            <person name="Trinh H.N."/>
        </authorList>
    </citation>
    <scope>NUCLEOTIDE SEQUENCE [LARGE SCALE GENOMIC DNA]</scope>
    <source>
        <strain evidence="1 2">JH1-1</strain>
    </source>
</reference>
<evidence type="ECO:0008006" key="3">
    <source>
        <dbReference type="Google" id="ProtNLM"/>
    </source>
</evidence>
<dbReference type="SUPFAM" id="SSF53955">
    <property type="entry name" value="Lysozyme-like"/>
    <property type="match status" value="1"/>
</dbReference>
<evidence type="ECO:0000313" key="1">
    <source>
        <dbReference type="EMBL" id="TDG01181.1"/>
    </source>
</evidence>
<name>A0A4R5L1C4_9MICC</name>
<dbReference type="EMBL" id="SMRU01000003">
    <property type="protein sequence ID" value="TDG01181.1"/>
    <property type="molecule type" value="Genomic_DNA"/>
</dbReference>
<proteinExistence type="predicted"/>
<comment type="caution">
    <text evidence="1">The sequence shown here is derived from an EMBL/GenBank/DDBJ whole genome shotgun (WGS) entry which is preliminary data.</text>
</comment>